<dbReference type="Proteomes" id="UP000035963">
    <property type="component" value="Unassembled WGS sequence"/>
</dbReference>
<gene>
    <name evidence="3" type="ORF">EOS_02665</name>
</gene>
<dbReference type="AlphaFoldDB" id="A0A0J1D4Z0"/>
<evidence type="ECO:0000313" key="4">
    <source>
        <dbReference type="Proteomes" id="UP000035963"/>
    </source>
</evidence>
<comment type="caution">
    <text evidence="3">The sequence shown here is derived from an EMBL/GenBank/DDBJ whole genome shotgun (WGS) entry which is preliminary data.</text>
</comment>
<proteinExistence type="predicted"/>
<dbReference type="Pfam" id="PF24706">
    <property type="entry name" value="DUF7669"/>
    <property type="match status" value="1"/>
</dbReference>
<reference evidence="3 4" key="1">
    <citation type="journal article" date="2015" name="Genome Announc.">
        <title>Draft Genome Sequence of Burkholderia sp. Strain PML1(12), an Ectomycorrhizosphere-Inhabiting Bacterium with Effective Mineral-Weathering Ability.</title>
        <authorList>
            <person name="Uroz S."/>
            <person name="Oger P."/>
        </authorList>
    </citation>
    <scope>NUCLEOTIDE SEQUENCE [LARGE SCALE GENOMIC DNA]</scope>
    <source>
        <strain evidence="4">PML1(12)</strain>
    </source>
</reference>
<dbReference type="OrthoDB" id="570199at2"/>
<organism evidence="3 4">
    <name type="scientific">Caballeronia mineralivorans PML1(12)</name>
    <dbReference type="NCBI Taxonomy" id="908627"/>
    <lineage>
        <taxon>Bacteria</taxon>
        <taxon>Pseudomonadati</taxon>
        <taxon>Pseudomonadota</taxon>
        <taxon>Betaproteobacteria</taxon>
        <taxon>Burkholderiales</taxon>
        <taxon>Burkholderiaceae</taxon>
        <taxon>Caballeronia</taxon>
    </lineage>
</organism>
<dbReference type="EMBL" id="AEJF01000016">
    <property type="protein sequence ID" value="KLU27777.1"/>
    <property type="molecule type" value="Genomic_DNA"/>
</dbReference>
<protein>
    <recommendedName>
        <fullName evidence="2">DUF7669 domain-containing protein</fullName>
    </recommendedName>
</protein>
<feature type="compositionally biased region" description="Basic residues" evidence="1">
    <location>
        <begin position="61"/>
        <end position="74"/>
    </location>
</feature>
<evidence type="ECO:0000313" key="3">
    <source>
        <dbReference type="EMBL" id="KLU27777.1"/>
    </source>
</evidence>
<keyword evidence="4" id="KW-1185">Reference proteome</keyword>
<accession>A0A0J1D4Z0</accession>
<sequence length="95" mass="10926">MNAATNRPPIWQLIRDAIAPLGREVTYPEVKQFLWAQYPDLKSETINCQLIICSVNAPSRVHPKPPQRVRKNMPVRRAPLSSAHAEMRTLAHFER</sequence>
<name>A0A0J1D4Z0_9BURK</name>
<dbReference type="RefSeq" id="WP_047845060.1">
    <property type="nucleotide sequence ID" value="NZ_AEJF01000016.1"/>
</dbReference>
<evidence type="ECO:0000256" key="1">
    <source>
        <dbReference type="SAM" id="MobiDB-lite"/>
    </source>
</evidence>
<feature type="region of interest" description="Disordered" evidence="1">
    <location>
        <begin position="61"/>
        <end position="83"/>
    </location>
</feature>
<evidence type="ECO:0000259" key="2">
    <source>
        <dbReference type="Pfam" id="PF24706"/>
    </source>
</evidence>
<dbReference type="InterPro" id="IPR056086">
    <property type="entry name" value="DUF7669"/>
</dbReference>
<feature type="domain" description="DUF7669" evidence="2">
    <location>
        <begin position="9"/>
        <end position="64"/>
    </location>
</feature>
<dbReference type="PATRIC" id="fig|908627.4.peg.594"/>